<dbReference type="GO" id="GO:0046540">
    <property type="term" value="C:U4/U6 x U5 tri-snRNP complex"/>
    <property type="evidence" value="ECO:0007669"/>
    <property type="project" value="TreeGrafter"/>
</dbReference>
<comment type="caution">
    <text evidence="5">The sequence shown here is derived from an EMBL/GenBank/DDBJ whole genome shotgun (WGS) entry which is preliminary data.</text>
</comment>
<feature type="compositionally biased region" description="Basic residues" evidence="4">
    <location>
        <begin position="283"/>
        <end position="294"/>
    </location>
</feature>
<feature type="region of interest" description="Disordered" evidence="4">
    <location>
        <begin position="465"/>
        <end position="488"/>
    </location>
</feature>
<proteinExistence type="inferred from homology"/>
<dbReference type="Pfam" id="PF03343">
    <property type="entry name" value="SART-1"/>
    <property type="match status" value="1"/>
</dbReference>
<comment type="similarity">
    <text evidence="2">Belongs to the SNU66/SART1 family.</text>
</comment>
<feature type="region of interest" description="Disordered" evidence="4">
    <location>
        <begin position="200"/>
        <end position="343"/>
    </location>
</feature>
<feature type="compositionally biased region" description="Polar residues" evidence="4">
    <location>
        <begin position="252"/>
        <end position="262"/>
    </location>
</feature>
<evidence type="ECO:0000256" key="4">
    <source>
        <dbReference type="SAM" id="MobiDB-lite"/>
    </source>
</evidence>
<dbReference type="AlphaFoldDB" id="A0A9W4JLJ0"/>
<feature type="region of interest" description="Disordered" evidence="4">
    <location>
        <begin position="18"/>
        <end position="75"/>
    </location>
</feature>
<feature type="compositionally biased region" description="Basic and acidic residues" evidence="4">
    <location>
        <begin position="200"/>
        <end position="213"/>
    </location>
</feature>
<feature type="region of interest" description="Disordered" evidence="4">
    <location>
        <begin position="406"/>
        <end position="451"/>
    </location>
</feature>
<evidence type="ECO:0000313" key="5">
    <source>
        <dbReference type="EMBL" id="CAG8406656.1"/>
    </source>
</evidence>
<dbReference type="GO" id="GO:0000481">
    <property type="term" value="P:maturation of 5S rRNA"/>
    <property type="evidence" value="ECO:0007669"/>
    <property type="project" value="TreeGrafter"/>
</dbReference>
<feature type="compositionally biased region" description="Polar residues" evidence="4">
    <location>
        <begin position="643"/>
        <end position="656"/>
    </location>
</feature>
<dbReference type="Proteomes" id="UP001152649">
    <property type="component" value="Unassembled WGS sequence"/>
</dbReference>
<feature type="compositionally biased region" description="Basic and acidic residues" evidence="4">
    <location>
        <begin position="517"/>
        <end position="572"/>
    </location>
</feature>
<dbReference type="EMBL" id="CAJVPG010000422">
    <property type="protein sequence ID" value="CAG8406656.1"/>
    <property type="molecule type" value="Genomic_DNA"/>
</dbReference>
<accession>A0A9W4JLJ0</accession>
<feature type="compositionally biased region" description="Basic and acidic residues" evidence="4">
    <location>
        <begin position="58"/>
        <end position="75"/>
    </location>
</feature>
<dbReference type="PANTHER" id="PTHR14152">
    <property type="entry name" value="SQUAMOUS CELL CARCINOMA ANTIGEN RECOGNISED BY CYTOTOXIC T LYMPHOCYTES"/>
    <property type="match status" value="1"/>
</dbReference>
<reference evidence="5" key="1">
    <citation type="submission" date="2021-07" db="EMBL/GenBank/DDBJ databases">
        <authorList>
            <person name="Branca A.L. A."/>
        </authorList>
    </citation>
    <scope>NUCLEOTIDE SEQUENCE</scope>
</reference>
<evidence type="ECO:0008006" key="7">
    <source>
        <dbReference type="Google" id="ProtNLM"/>
    </source>
</evidence>
<name>A0A9W4JLJ0_9EURO</name>
<feature type="region of interest" description="Disordered" evidence="4">
    <location>
        <begin position="504"/>
        <end position="572"/>
    </location>
</feature>
<feature type="compositionally biased region" description="Basic and acidic residues" evidence="4">
    <location>
        <begin position="623"/>
        <end position="640"/>
    </location>
</feature>
<organism evidence="5 6">
    <name type="scientific">Penicillium salamii</name>
    <dbReference type="NCBI Taxonomy" id="1612424"/>
    <lineage>
        <taxon>Eukaryota</taxon>
        <taxon>Fungi</taxon>
        <taxon>Dikarya</taxon>
        <taxon>Ascomycota</taxon>
        <taxon>Pezizomycotina</taxon>
        <taxon>Eurotiomycetes</taxon>
        <taxon>Eurotiomycetidae</taxon>
        <taxon>Eurotiales</taxon>
        <taxon>Aspergillaceae</taxon>
        <taxon>Penicillium</taxon>
    </lineage>
</organism>
<comment type="subcellular location">
    <subcellularLocation>
        <location evidence="1">Nucleus</location>
    </subcellularLocation>
</comment>
<keyword evidence="6" id="KW-1185">Reference proteome</keyword>
<dbReference type="GO" id="GO:0045292">
    <property type="term" value="P:mRNA cis splicing, via spliceosome"/>
    <property type="evidence" value="ECO:0007669"/>
    <property type="project" value="TreeGrafter"/>
</dbReference>
<feature type="compositionally biased region" description="Acidic residues" evidence="4">
    <location>
        <begin position="34"/>
        <end position="46"/>
    </location>
</feature>
<dbReference type="InterPro" id="IPR005011">
    <property type="entry name" value="SNU66/SART1"/>
</dbReference>
<feature type="compositionally biased region" description="Basic and acidic residues" evidence="4">
    <location>
        <begin position="121"/>
        <end position="133"/>
    </location>
</feature>
<sequence length="671" mass="75531">MADALSIEQNNKIRVALGLKPLPVPGAGPQFQESDSESGEEEEEASTVETRQAAGYDNWKKLQDDAEAKRKRDERNAAIKKARDIAQRNIQLEGATLGEENGAELDTKAWLAQSKKRTKKVEKERARRTAEELEERERLAAAEYTAADLAGIKVGHSAGDFDGGEDHILTLKDAAVDDDEVMDELQDTALAEQEKLQEKLELKKKKPVYDPHAESQGILSQYDDEIDGKKRKRFTLDAKGSNEEREAKRQEVSNQLKKNTINLEFEPEVPTSDYMDISEVKIKKPKKKKAKTTKQRAVMDDDDLAPPPDSTDTQGNSAMEIDSSAGVPVPARRKPTTENVSFADDDDLQASLALQRRAAFKKRKKISPEDLARQLREEEVQTAMEDEDEPGLVIDETSEFVANLDKADLLEAQEKKTKPAPRRASTEEPAHTQPEPQPETEGEGVEIDMDRYGDVEDEEELTARIKRDEAAQAQSEITGTGLEEESTLDEGLGATLKLLRSRGLVKDNDGGSQNALMRDRQQFLADKANRETEIERRARQQRERDRTSGKLERMSAREREEHARWENKQRDQQEARHMAEVFNREYKPDVQLRYVDEFGRNMNQKEAFKQLSHQFHGKGSGKMKTEKRLKKIDEEKKREATSALDSSQNGGMNNAVGTAARKTGQAGVRLG</sequence>
<feature type="region of interest" description="Disordered" evidence="4">
    <location>
        <begin position="615"/>
        <end position="671"/>
    </location>
</feature>
<evidence type="ECO:0000256" key="1">
    <source>
        <dbReference type="ARBA" id="ARBA00004123"/>
    </source>
</evidence>
<gene>
    <name evidence="5" type="ORF">PSALAMII_LOCUS8362</name>
</gene>
<protein>
    <recommendedName>
        <fullName evidence="7">SART-1 protein</fullName>
    </recommendedName>
</protein>
<feature type="compositionally biased region" description="Basic and acidic residues" evidence="4">
    <location>
        <begin position="406"/>
        <end position="417"/>
    </location>
</feature>
<evidence type="ECO:0000256" key="3">
    <source>
        <dbReference type="ARBA" id="ARBA00023242"/>
    </source>
</evidence>
<feature type="compositionally biased region" description="Basic and acidic residues" evidence="4">
    <location>
        <begin position="234"/>
        <end position="251"/>
    </location>
</feature>
<feature type="compositionally biased region" description="Acidic residues" evidence="4">
    <location>
        <begin position="438"/>
        <end position="447"/>
    </location>
</feature>
<evidence type="ECO:0000256" key="2">
    <source>
        <dbReference type="ARBA" id="ARBA00006076"/>
    </source>
</evidence>
<keyword evidence="3" id="KW-0539">Nucleus</keyword>
<evidence type="ECO:0000313" key="6">
    <source>
        <dbReference type="Proteomes" id="UP001152649"/>
    </source>
</evidence>
<dbReference type="PANTHER" id="PTHR14152:SF5">
    <property type="entry name" value="U4_U6.U5 TRI-SNRNP-ASSOCIATED PROTEIN 1"/>
    <property type="match status" value="1"/>
</dbReference>
<dbReference type="OrthoDB" id="5583at2759"/>
<feature type="region of interest" description="Disordered" evidence="4">
    <location>
        <begin position="114"/>
        <end position="133"/>
    </location>
</feature>